<sequence>MTSTALRHREFDANITLEDAPGPLTVYKPNASDKSPTASGWIESKPGQAFKITVKQLTPSDAGAPRIPFSQSP</sequence>
<dbReference type="Proteomes" id="UP000077266">
    <property type="component" value="Unassembled WGS sequence"/>
</dbReference>
<evidence type="ECO:0000313" key="1">
    <source>
        <dbReference type="EMBL" id="KZV97005.1"/>
    </source>
</evidence>
<gene>
    <name evidence="1" type="ORF">EXIGLDRAFT_393332</name>
</gene>
<proteinExistence type="predicted"/>
<name>A0A165KWP5_EXIGL</name>
<protein>
    <submittedName>
        <fullName evidence="1">Uncharacterized protein</fullName>
    </submittedName>
</protein>
<organism evidence="1 2">
    <name type="scientific">Exidia glandulosa HHB12029</name>
    <dbReference type="NCBI Taxonomy" id="1314781"/>
    <lineage>
        <taxon>Eukaryota</taxon>
        <taxon>Fungi</taxon>
        <taxon>Dikarya</taxon>
        <taxon>Basidiomycota</taxon>
        <taxon>Agaricomycotina</taxon>
        <taxon>Agaricomycetes</taxon>
        <taxon>Auriculariales</taxon>
        <taxon>Exidiaceae</taxon>
        <taxon>Exidia</taxon>
    </lineage>
</organism>
<dbReference type="InParanoid" id="A0A165KWP5"/>
<evidence type="ECO:0000313" key="2">
    <source>
        <dbReference type="Proteomes" id="UP000077266"/>
    </source>
</evidence>
<dbReference type="EMBL" id="KV425935">
    <property type="protein sequence ID" value="KZV97005.1"/>
    <property type="molecule type" value="Genomic_DNA"/>
</dbReference>
<accession>A0A165KWP5</accession>
<keyword evidence="2" id="KW-1185">Reference proteome</keyword>
<reference evidence="1 2" key="1">
    <citation type="journal article" date="2016" name="Mol. Biol. Evol.">
        <title>Comparative Genomics of Early-Diverging Mushroom-Forming Fungi Provides Insights into the Origins of Lignocellulose Decay Capabilities.</title>
        <authorList>
            <person name="Nagy L.G."/>
            <person name="Riley R."/>
            <person name="Tritt A."/>
            <person name="Adam C."/>
            <person name="Daum C."/>
            <person name="Floudas D."/>
            <person name="Sun H."/>
            <person name="Yadav J.S."/>
            <person name="Pangilinan J."/>
            <person name="Larsson K.H."/>
            <person name="Matsuura K."/>
            <person name="Barry K."/>
            <person name="Labutti K."/>
            <person name="Kuo R."/>
            <person name="Ohm R.A."/>
            <person name="Bhattacharya S.S."/>
            <person name="Shirouzu T."/>
            <person name="Yoshinaga Y."/>
            <person name="Martin F.M."/>
            <person name="Grigoriev I.V."/>
            <person name="Hibbett D.S."/>
        </authorList>
    </citation>
    <scope>NUCLEOTIDE SEQUENCE [LARGE SCALE GENOMIC DNA]</scope>
    <source>
        <strain evidence="1 2">HHB12029</strain>
    </source>
</reference>
<dbReference type="AlphaFoldDB" id="A0A165KWP5"/>